<evidence type="ECO:0000313" key="2">
    <source>
        <dbReference type="EMBL" id="MCJ2541959.1"/>
    </source>
</evidence>
<feature type="region of interest" description="Disordered" evidence="1">
    <location>
        <begin position="39"/>
        <end position="66"/>
    </location>
</feature>
<name>A0ABT0C847_THEVL</name>
<gene>
    <name evidence="2" type="ORF">JX360_03395</name>
</gene>
<evidence type="ECO:0000256" key="1">
    <source>
        <dbReference type="SAM" id="MobiDB-lite"/>
    </source>
</evidence>
<evidence type="ECO:0000313" key="3">
    <source>
        <dbReference type="Proteomes" id="UP000830835"/>
    </source>
</evidence>
<protein>
    <submittedName>
        <fullName evidence="2">Uncharacterized protein</fullName>
    </submittedName>
</protein>
<dbReference type="RefSeq" id="WP_244349171.1">
    <property type="nucleotide sequence ID" value="NZ_JAFIRA010000005.1"/>
</dbReference>
<feature type="compositionally biased region" description="Polar residues" evidence="1">
    <location>
        <begin position="39"/>
        <end position="59"/>
    </location>
</feature>
<reference evidence="2" key="1">
    <citation type="submission" date="2021-02" db="EMBL/GenBank/DDBJ databases">
        <title>The CRISPR/cas machinery reduction and long-range gene transfer in the hot spring cyanobacterium Synechococcus.</title>
        <authorList>
            <person name="Dvorak P."/>
            <person name="Jahodarova E."/>
            <person name="Hasler P."/>
            <person name="Poulickova A."/>
        </authorList>
    </citation>
    <scope>NUCLEOTIDE SEQUENCE</scope>
    <source>
        <strain evidence="2">Rupite</strain>
    </source>
</reference>
<proteinExistence type="predicted"/>
<dbReference type="EMBL" id="JAFIRA010000005">
    <property type="protein sequence ID" value="MCJ2541959.1"/>
    <property type="molecule type" value="Genomic_DNA"/>
</dbReference>
<organism evidence="2 3">
    <name type="scientific">Thermostichus vulcanus str. 'Rupite'</name>
    <dbReference type="NCBI Taxonomy" id="2813851"/>
    <lineage>
        <taxon>Bacteria</taxon>
        <taxon>Bacillati</taxon>
        <taxon>Cyanobacteriota</taxon>
        <taxon>Cyanophyceae</taxon>
        <taxon>Thermostichales</taxon>
        <taxon>Thermostichaceae</taxon>
        <taxon>Thermostichus</taxon>
    </lineage>
</organism>
<sequence>MITTVDPTLDYRAYRLAALLSENLPLGELLGISLKWQNDASSPDQRQSGVSRLSMQQIEQRYLNPR</sequence>
<comment type="caution">
    <text evidence="2">The sequence shown here is derived from an EMBL/GenBank/DDBJ whole genome shotgun (WGS) entry which is preliminary data.</text>
</comment>
<keyword evidence="3" id="KW-1185">Reference proteome</keyword>
<dbReference type="Proteomes" id="UP000830835">
    <property type="component" value="Unassembled WGS sequence"/>
</dbReference>
<accession>A0ABT0C847</accession>